<keyword evidence="2" id="KW-0285">Flavoprotein</keyword>
<dbReference type="InterPro" id="IPR012349">
    <property type="entry name" value="Split_barrel_FMN-bd"/>
</dbReference>
<dbReference type="SMART" id="SM00903">
    <property type="entry name" value="Flavin_Reduct"/>
    <property type="match status" value="1"/>
</dbReference>
<evidence type="ECO:0000256" key="4">
    <source>
        <dbReference type="ARBA" id="ARBA00038054"/>
    </source>
</evidence>
<feature type="domain" description="Flavin reductase like" evidence="5">
    <location>
        <begin position="101"/>
        <end position="256"/>
    </location>
</feature>
<dbReference type="GO" id="GO:0010181">
    <property type="term" value="F:FMN binding"/>
    <property type="evidence" value="ECO:0007669"/>
    <property type="project" value="InterPro"/>
</dbReference>
<dbReference type="OrthoDB" id="10250990at2759"/>
<dbReference type="InterPro" id="IPR002563">
    <property type="entry name" value="Flavin_Rdtase-like_dom"/>
</dbReference>
<keyword evidence="3" id="KW-0288">FMN</keyword>
<evidence type="ECO:0000256" key="2">
    <source>
        <dbReference type="ARBA" id="ARBA00022630"/>
    </source>
</evidence>
<accession>A0A4Y7QET7</accession>
<keyword evidence="7" id="KW-1185">Reference proteome</keyword>
<proteinExistence type="inferred from homology"/>
<name>A0A4Y7QET7_9AGAM</name>
<evidence type="ECO:0000256" key="1">
    <source>
        <dbReference type="ARBA" id="ARBA00001917"/>
    </source>
</evidence>
<comment type="cofactor">
    <cofactor evidence="1">
        <name>FMN</name>
        <dbReference type="ChEBI" id="CHEBI:58210"/>
    </cofactor>
</comment>
<dbReference type="EMBL" id="ML170162">
    <property type="protein sequence ID" value="TDL26144.1"/>
    <property type="molecule type" value="Genomic_DNA"/>
</dbReference>
<comment type="similarity">
    <text evidence="4">Belongs to the flavoredoxin family.</text>
</comment>
<evidence type="ECO:0000256" key="3">
    <source>
        <dbReference type="ARBA" id="ARBA00022643"/>
    </source>
</evidence>
<gene>
    <name evidence="6" type="ORF">BD410DRAFT_784186</name>
</gene>
<dbReference type="VEuPathDB" id="FungiDB:BD410DRAFT_784186"/>
<dbReference type="Pfam" id="PF01613">
    <property type="entry name" value="Flavin_Reduct"/>
    <property type="match status" value="1"/>
</dbReference>
<dbReference type="AlphaFoldDB" id="A0A4Y7QET7"/>
<dbReference type="SUPFAM" id="SSF50475">
    <property type="entry name" value="FMN-binding split barrel"/>
    <property type="match status" value="1"/>
</dbReference>
<dbReference type="PANTHER" id="PTHR33798">
    <property type="entry name" value="FLAVOPROTEIN OXYGENASE"/>
    <property type="match status" value="1"/>
</dbReference>
<dbReference type="Proteomes" id="UP000294933">
    <property type="component" value="Unassembled WGS sequence"/>
</dbReference>
<sequence length="300" mass="33084">MKFATRALLEGRGAVSRTRQIGSSPQNWKFYSSTPSESRPPFNAAPSFNLTRSPNPQWKAGEGLPEVGVGARQWKEDEQQGWSTWNVDEMESRDIYKVLTSAITPRPIAFISSLSASGVPNLAPFSYFSMVSHNPPMVSVSFALSPKRPKDTRENIEATREFVVNIISEPFAEAANVCSVEAPASVDEWTISGLTREPSVTVRPPRVKESAVSLECELFQMFDIKPKNSETTTASVALGYIKTIHIRNAVLTQDGVVDPGKLRAISRLGGTMYARVGEGFEIPRPSWRAMKDEAERMSGN</sequence>
<evidence type="ECO:0000313" key="7">
    <source>
        <dbReference type="Proteomes" id="UP000294933"/>
    </source>
</evidence>
<evidence type="ECO:0000313" key="6">
    <source>
        <dbReference type="EMBL" id="TDL26144.1"/>
    </source>
</evidence>
<dbReference type="Gene3D" id="2.30.110.10">
    <property type="entry name" value="Electron Transport, Fmn-binding Protein, Chain A"/>
    <property type="match status" value="1"/>
</dbReference>
<protein>
    <recommendedName>
        <fullName evidence="5">Flavin reductase like domain-containing protein</fullName>
    </recommendedName>
</protein>
<reference evidence="6 7" key="1">
    <citation type="submission" date="2018-06" db="EMBL/GenBank/DDBJ databases">
        <title>A transcriptomic atlas of mushroom development highlights an independent origin of complex multicellularity.</title>
        <authorList>
            <consortium name="DOE Joint Genome Institute"/>
            <person name="Krizsan K."/>
            <person name="Almasi E."/>
            <person name="Merenyi Z."/>
            <person name="Sahu N."/>
            <person name="Viragh M."/>
            <person name="Koszo T."/>
            <person name="Mondo S."/>
            <person name="Kiss B."/>
            <person name="Balint B."/>
            <person name="Kues U."/>
            <person name="Barry K."/>
            <person name="Hegedus J.C."/>
            <person name="Henrissat B."/>
            <person name="Johnson J."/>
            <person name="Lipzen A."/>
            <person name="Ohm R."/>
            <person name="Nagy I."/>
            <person name="Pangilinan J."/>
            <person name="Yan J."/>
            <person name="Xiong Y."/>
            <person name="Grigoriev I.V."/>
            <person name="Hibbett D.S."/>
            <person name="Nagy L.G."/>
        </authorList>
    </citation>
    <scope>NUCLEOTIDE SEQUENCE [LARGE SCALE GENOMIC DNA]</scope>
    <source>
        <strain evidence="6 7">SZMC22713</strain>
    </source>
</reference>
<evidence type="ECO:0000259" key="5">
    <source>
        <dbReference type="SMART" id="SM00903"/>
    </source>
</evidence>
<organism evidence="6 7">
    <name type="scientific">Rickenella mellea</name>
    <dbReference type="NCBI Taxonomy" id="50990"/>
    <lineage>
        <taxon>Eukaryota</taxon>
        <taxon>Fungi</taxon>
        <taxon>Dikarya</taxon>
        <taxon>Basidiomycota</taxon>
        <taxon>Agaricomycotina</taxon>
        <taxon>Agaricomycetes</taxon>
        <taxon>Hymenochaetales</taxon>
        <taxon>Rickenellaceae</taxon>
        <taxon>Rickenella</taxon>
    </lineage>
</organism>
<dbReference type="PANTHER" id="PTHR33798:SF5">
    <property type="entry name" value="FLAVIN REDUCTASE LIKE DOMAIN-CONTAINING PROTEIN"/>
    <property type="match status" value="1"/>
</dbReference>